<dbReference type="PROSITE" id="PS50268">
    <property type="entry name" value="CADHERIN_2"/>
    <property type="match status" value="6"/>
</dbReference>
<evidence type="ECO:0000256" key="7">
    <source>
        <dbReference type="ARBA" id="ARBA00022837"/>
    </source>
</evidence>
<evidence type="ECO:0000256" key="13">
    <source>
        <dbReference type="SAM" id="MobiDB-lite"/>
    </source>
</evidence>
<protein>
    <submittedName>
        <fullName evidence="17">Protocadherin gamma subfamily A, 4</fullName>
    </submittedName>
</protein>
<dbReference type="InterPro" id="IPR032455">
    <property type="entry name" value="Cadherin_C"/>
</dbReference>
<evidence type="ECO:0000256" key="9">
    <source>
        <dbReference type="ARBA" id="ARBA00022989"/>
    </source>
</evidence>
<dbReference type="InterPro" id="IPR002126">
    <property type="entry name" value="Cadherin-like_dom"/>
</dbReference>
<dbReference type="PROSITE" id="PS00232">
    <property type="entry name" value="CADHERIN_1"/>
    <property type="match status" value="3"/>
</dbReference>
<evidence type="ECO:0000256" key="11">
    <source>
        <dbReference type="ARBA" id="ARBA00023180"/>
    </source>
</evidence>
<sequence>MAAPQRAGDCRGLLLLSILLGAQSRVWAGRILYSVPEETDTGSFVGNVAKDLGLEPRELGERGVRIVSKGRTQLFALNPRSGSLVTAGRIDREELCAQSARCLVNFNILMEDKMNLYPIEVEIMDVNDNAPKFLTEEMDVKIMENTAPGVRFPLNEARDLDVGTNSLQSYRLNPNHHFSLVVQTGDDGTKYPELVLERALDREEVAAHHLLLTASDGGDPPRSGTARVQVTVVDVNDHAPIFSSPQYQVTVPENVPVGTRLLTVNAVDLDEGVNGEVTYSFRKKTPKILQIFQLNSHTGELSTLDGLDYEDSSYYEMEVQAQDGPGSMTRAKVLVTILDVNDHAPEVTLTSVSSSIPEDTPPGTVIALFYLQDRDSGKNGQVTCTISEDLPFKLERSIDNYYRLMTAKNLDRENFSVYNITLKATDGGSPPLSTETHVSITVADTNDNPPTFLHSSYSVYVPENNPRGTSIFSVTAYDPDSNENARVVYSLSEDTLQGPSVSSYVSINSDTGVLYALHSFDYEQFRDLQLRVIASDSGDPPLSSNVSLSIFVLDQNDNTPEILYPALPTDGSAGVELAPRSAEHGYLVTKVVAVDRDSGQNAWLSYRLLKASEPGLFAVGLHTGEVRTARALLDRDALKQSLVVAVQDHGQPPLSATVTLTVAVADSIPDVLADLDSLESPASPDDSGLTLYLVVAAAAVSCGFLAFVIVLLALRLRRWHLSRVLQASGGGLGGVPASHFVGVDGVRAFLQTYSHEVSLTADSRGSHVIFPQPNYADTLISQESCGKKDPLLTSIDFHECKDEAQSIQQAPPNTDWRFSQAQRPGTSGSQNGDETGTWPNNQFDTEMLQAMILASASEAADGSSTLGGGAGTMGLSARYGPQFTLQHVPDYRQNVYVPGSNATLTNAAAKRDARAPAGGNGNKKKSGKKEKK</sequence>
<comment type="function">
    <text evidence="1">Potential calcium-dependent cell-adhesion protein. May be involved in the establishment and maintenance of specific neuronal connections in the brain.</text>
</comment>
<feature type="domain" description="Cadherin" evidence="16">
    <location>
        <begin position="348"/>
        <end position="452"/>
    </location>
</feature>
<feature type="domain" description="Cadherin" evidence="16">
    <location>
        <begin position="453"/>
        <end position="562"/>
    </location>
</feature>
<dbReference type="FunFam" id="2.60.40.60:FF:000004">
    <property type="entry name" value="Protocadherin 1 gamma 2"/>
    <property type="match status" value="1"/>
</dbReference>
<evidence type="ECO:0000256" key="8">
    <source>
        <dbReference type="ARBA" id="ARBA00022889"/>
    </source>
</evidence>
<keyword evidence="3" id="KW-1003">Cell membrane</keyword>
<dbReference type="Gene3D" id="2.60.40.60">
    <property type="entry name" value="Cadherins"/>
    <property type="match status" value="6"/>
</dbReference>
<dbReference type="Pfam" id="PF16492">
    <property type="entry name" value="Cadherin_C_2"/>
    <property type="match status" value="1"/>
</dbReference>
<feature type="compositionally biased region" description="Basic residues" evidence="13">
    <location>
        <begin position="922"/>
        <end position="932"/>
    </location>
</feature>
<keyword evidence="8" id="KW-0130">Cell adhesion</keyword>
<keyword evidence="5 15" id="KW-0732">Signal</keyword>
<feature type="region of interest" description="Disordered" evidence="13">
    <location>
        <begin position="803"/>
        <end position="841"/>
    </location>
</feature>
<evidence type="ECO:0000256" key="15">
    <source>
        <dbReference type="SAM" id="SignalP"/>
    </source>
</evidence>
<keyword evidence="11" id="KW-0325">Glycoprotein</keyword>
<dbReference type="SUPFAM" id="SSF49313">
    <property type="entry name" value="Cadherin-like"/>
    <property type="match status" value="6"/>
</dbReference>
<dbReference type="InterPro" id="IPR015919">
    <property type="entry name" value="Cadherin-like_sf"/>
</dbReference>
<dbReference type="FunFam" id="2.60.40.60:FF:000129">
    <property type="entry name" value="protocadherin alpha-C2 isoform X1"/>
    <property type="match status" value="1"/>
</dbReference>
<reference evidence="17" key="1">
    <citation type="submission" date="2025-08" db="UniProtKB">
        <authorList>
            <consortium name="Ensembl"/>
        </authorList>
    </citation>
    <scope>IDENTIFICATION</scope>
</reference>
<dbReference type="PANTHER" id="PTHR24028">
    <property type="entry name" value="CADHERIN-87A"/>
    <property type="match status" value="1"/>
</dbReference>
<keyword evidence="10 14" id="KW-0472">Membrane</keyword>
<organism evidence="17 18">
    <name type="scientific">Sus scrofa</name>
    <name type="common">Pig</name>
    <dbReference type="NCBI Taxonomy" id="9823"/>
    <lineage>
        <taxon>Eukaryota</taxon>
        <taxon>Metazoa</taxon>
        <taxon>Chordata</taxon>
        <taxon>Craniata</taxon>
        <taxon>Vertebrata</taxon>
        <taxon>Euteleostomi</taxon>
        <taxon>Mammalia</taxon>
        <taxon>Eutheria</taxon>
        <taxon>Laurasiatheria</taxon>
        <taxon>Artiodactyla</taxon>
        <taxon>Suina</taxon>
        <taxon>Suidae</taxon>
        <taxon>Sus</taxon>
    </lineage>
</organism>
<feature type="chain" id="PRO_5034030757" evidence="15">
    <location>
        <begin position="29"/>
        <end position="932"/>
    </location>
</feature>
<dbReference type="CDD" id="cd11304">
    <property type="entry name" value="Cadherin_repeat"/>
    <property type="match status" value="5"/>
</dbReference>
<evidence type="ECO:0000259" key="16">
    <source>
        <dbReference type="PROSITE" id="PS50268"/>
    </source>
</evidence>
<evidence type="ECO:0000256" key="10">
    <source>
        <dbReference type="ARBA" id="ARBA00023136"/>
    </source>
</evidence>
<dbReference type="PRINTS" id="PR00205">
    <property type="entry name" value="CADHERIN"/>
</dbReference>
<evidence type="ECO:0000313" key="17">
    <source>
        <dbReference type="Ensembl" id="ENSSSCP00040031267.1"/>
    </source>
</evidence>
<dbReference type="Pfam" id="PF00028">
    <property type="entry name" value="Cadherin"/>
    <property type="match status" value="5"/>
</dbReference>
<feature type="domain" description="Cadherin" evidence="16">
    <location>
        <begin position="579"/>
        <end position="683"/>
    </location>
</feature>
<evidence type="ECO:0000313" key="18">
    <source>
        <dbReference type="Proteomes" id="UP000694722"/>
    </source>
</evidence>
<evidence type="ECO:0000256" key="3">
    <source>
        <dbReference type="ARBA" id="ARBA00022475"/>
    </source>
</evidence>
<dbReference type="InterPro" id="IPR050174">
    <property type="entry name" value="Protocadherin/Cadherin-CA"/>
</dbReference>
<dbReference type="InterPro" id="IPR020894">
    <property type="entry name" value="Cadherin_CS"/>
</dbReference>
<dbReference type="InterPro" id="IPR031904">
    <property type="entry name" value="Cadherin_CBD"/>
</dbReference>
<keyword evidence="9 14" id="KW-1133">Transmembrane helix</keyword>
<dbReference type="GO" id="GO:0005509">
    <property type="term" value="F:calcium ion binding"/>
    <property type="evidence" value="ECO:0007669"/>
    <property type="project" value="UniProtKB-UniRule"/>
</dbReference>
<feature type="signal peptide" evidence="15">
    <location>
        <begin position="1"/>
        <end position="28"/>
    </location>
</feature>
<dbReference type="FunFam" id="2.60.40.60:FF:000018">
    <property type="entry name" value="Protocadherin gamma c3"/>
    <property type="match status" value="1"/>
</dbReference>
<keyword evidence="4 14" id="KW-0812">Transmembrane</keyword>
<dbReference type="FunFam" id="2.60.40.60:FF:000002">
    <property type="entry name" value="Protocadherin alpha 2"/>
    <property type="match status" value="1"/>
</dbReference>
<accession>A0A8D1F7L1</accession>
<dbReference type="SMART" id="SM00112">
    <property type="entry name" value="CA"/>
    <property type="match status" value="6"/>
</dbReference>
<dbReference type="Pfam" id="PF15974">
    <property type="entry name" value="Cadherin_tail"/>
    <property type="match status" value="1"/>
</dbReference>
<proteinExistence type="predicted"/>
<dbReference type="Pfam" id="PF08266">
    <property type="entry name" value="Cadherin_2"/>
    <property type="match status" value="1"/>
</dbReference>
<evidence type="ECO:0000256" key="2">
    <source>
        <dbReference type="ARBA" id="ARBA00004251"/>
    </source>
</evidence>
<feature type="domain" description="Cadherin" evidence="16">
    <location>
        <begin position="75"/>
        <end position="133"/>
    </location>
</feature>
<dbReference type="GO" id="GO:0007156">
    <property type="term" value="P:homophilic cell adhesion via plasma membrane adhesion molecules"/>
    <property type="evidence" value="ECO:0007669"/>
    <property type="project" value="InterPro"/>
</dbReference>
<dbReference type="AlphaFoldDB" id="A0A8D1F7L1"/>
<name>A0A8D1F7L1_PIG</name>
<keyword evidence="6" id="KW-0677">Repeat</keyword>
<comment type="subcellular location">
    <subcellularLocation>
        <location evidence="2">Cell membrane</location>
        <topology evidence="2">Single-pass type I membrane protein</topology>
    </subcellularLocation>
</comment>
<keyword evidence="7 12" id="KW-0106">Calcium</keyword>
<dbReference type="InterPro" id="IPR013164">
    <property type="entry name" value="Cadherin_N"/>
</dbReference>
<dbReference type="FunFam" id="2.60.40.60:FF:000006">
    <property type="entry name" value="Protocadherin alpha 2"/>
    <property type="match status" value="1"/>
</dbReference>
<evidence type="ECO:0000256" key="4">
    <source>
        <dbReference type="ARBA" id="ARBA00022692"/>
    </source>
</evidence>
<feature type="domain" description="Cadherin" evidence="16">
    <location>
        <begin position="134"/>
        <end position="242"/>
    </location>
</feature>
<dbReference type="Ensembl" id="ENSSSCT00040073100.1">
    <property type="protein sequence ID" value="ENSSSCP00040031267.1"/>
    <property type="gene ID" value="ENSSSCG00040053841.1"/>
</dbReference>
<evidence type="ECO:0000256" key="5">
    <source>
        <dbReference type="ARBA" id="ARBA00022729"/>
    </source>
</evidence>
<feature type="transmembrane region" description="Helical" evidence="14">
    <location>
        <begin position="689"/>
        <end position="714"/>
    </location>
</feature>
<dbReference type="Proteomes" id="UP000694722">
    <property type="component" value="Unplaced"/>
</dbReference>
<dbReference type="GO" id="GO:0005886">
    <property type="term" value="C:plasma membrane"/>
    <property type="evidence" value="ECO:0007669"/>
    <property type="project" value="UniProtKB-SubCell"/>
</dbReference>
<evidence type="ECO:0000256" key="1">
    <source>
        <dbReference type="ARBA" id="ARBA00003436"/>
    </source>
</evidence>
<feature type="compositionally biased region" description="Polar residues" evidence="13">
    <location>
        <begin position="805"/>
        <end position="841"/>
    </location>
</feature>
<evidence type="ECO:0000256" key="12">
    <source>
        <dbReference type="PROSITE-ProRule" id="PRU00043"/>
    </source>
</evidence>
<evidence type="ECO:0000256" key="6">
    <source>
        <dbReference type="ARBA" id="ARBA00022737"/>
    </source>
</evidence>
<dbReference type="FunFam" id="2.60.40.60:FF:000001">
    <property type="entry name" value="Protocadherin alpha 2"/>
    <property type="match status" value="1"/>
</dbReference>
<feature type="region of interest" description="Disordered" evidence="13">
    <location>
        <begin position="906"/>
        <end position="932"/>
    </location>
</feature>
<dbReference type="PANTHER" id="PTHR24028:SF56">
    <property type="entry name" value="PROTOCADHERIN GAMMA-A7"/>
    <property type="match status" value="1"/>
</dbReference>
<feature type="domain" description="Cadherin" evidence="16">
    <location>
        <begin position="243"/>
        <end position="347"/>
    </location>
</feature>
<evidence type="ECO:0000256" key="14">
    <source>
        <dbReference type="SAM" id="Phobius"/>
    </source>
</evidence>